<reference evidence="2" key="1">
    <citation type="submission" date="2020-12" db="EMBL/GenBank/DDBJ databases">
        <title>Bacterial novel species Mucilaginibacter sp. SD-g isolated from soil.</title>
        <authorList>
            <person name="Jung H.-Y."/>
        </authorList>
    </citation>
    <scope>NUCLEOTIDE SEQUENCE</scope>
    <source>
        <strain evidence="2">SD-g</strain>
    </source>
</reference>
<dbReference type="PANTHER" id="PTHR43546:SF3">
    <property type="entry name" value="UPF0173 METAL-DEPENDENT HYDROLASE MJ1163"/>
    <property type="match status" value="1"/>
</dbReference>
<name>A0A934ULY1_9SPHI</name>
<proteinExistence type="predicted"/>
<sequence length="219" mass="24899">MKITKYVHSCLLFEQDGYQLLFDPGNYTFADNAVHPGLFNEVDAIIVTHVHADHLDTGNLQKIISRSGAAIYTNTQVGDELDKEDIPYNLMEEGEYELGPFKLKAFSLQHEPLLNSPLPQMTGFIINDKVLHPVDSMEDMLTEHKNIELLLMVTMAPFASEVQIANFAEKIQPKQIFPVHDGYAMPGFVKARQKNYANYFAKMNIRFNELYEPGSFVII</sequence>
<protein>
    <submittedName>
        <fullName evidence="2">MBL fold metallo-hydrolase</fullName>
    </submittedName>
</protein>
<dbReference type="AlphaFoldDB" id="A0A934ULY1"/>
<dbReference type="EMBL" id="JAEHFW010000001">
    <property type="protein sequence ID" value="MBK0378307.1"/>
    <property type="molecule type" value="Genomic_DNA"/>
</dbReference>
<dbReference type="InterPro" id="IPR001279">
    <property type="entry name" value="Metallo-B-lactamas"/>
</dbReference>
<evidence type="ECO:0000313" key="2">
    <source>
        <dbReference type="EMBL" id="MBK0378307.1"/>
    </source>
</evidence>
<accession>A0A934ULY1</accession>
<dbReference type="SUPFAM" id="SSF56281">
    <property type="entry name" value="Metallo-hydrolase/oxidoreductase"/>
    <property type="match status" value="1"/>
</dbReference>
<keyword evidence="3" id="KW-1185">Reference proteome</keyword>
<dbReference type="SMART" id="SM00849">
    <property type="entry name" value="Lactamase_B"/>
    <property type="match status" value="1"/>
</dbReference>
<dbReference type="InterPro" id="IPR050114">
    <property type="entry name" value="UPF0173_UPF0282_UlaG_hydrolase"/>
</dbReference>
<gene>
    <name evidence="2" type="ORF">I5M19_03255</name>
</gene>
<dbReference type="Pfam" id="PF13483">
    <property type="entry name" value="Lactamase_B_3"/>
    <property type="match status" value="1"/>
</dbReference>
<dbReference type="InterPro" id="IPR036866">
    <property type="entry name" value="RibonucZ/Hydroxyglut_hydro"/>
</dbReference>
<dbReference type="RefSeq" id="WP_200063976.1">
    <property type="nucleotide sequence ID" value="NZ_JAEHFW010000001.1"/>
</dbReference>
<feature type="domain" description="Metallo-beta-lactamase" evidence="1">
    <location>
        <begin position="7"/>
        <end position="180"/>
    </location>
</feature>
<comment type="caution">
    <text evidence="2">The sequence shown here is derived from an EMBL/GenBank/DDBJ whole genome shotgun (WGS) entry which is preliminary data.</text>
</comment>
<dbReference type="Proteomes" id="UP000613193">
    <property type="component" value="Unassembled WGS sequence"/>
</dbReference>
<evidence type="ECO:0000313" key="3">
    <source>
        <dbReference type="Proteomes" id="UP000613193"/>
    </source>
</evidence>
<dbReference type="Gene3D" id="3.60.15.10">
    <property type="entry name" value="Ribonuclease Z/Hydroxyacylglutathione hydrolase-like"/>
    <property type="match status" value="1"/>
</dbReference>
<evidence type="ECO:0000259" key="1">
    <source>
        <dbReference type="SMART" id="SM00849"/>
    </source>
</evidence>
<organism evidence="2 3">
    <name type="scientific">Mucilaginibacter segetis</name>
    <dbReference type="NCBI Taxonomy" id="2793071"/>
    <lineage>
        <taxon>Bacteria</taxon>
        <taxon>Pseudomonadati</taxon>
        <taxon>Bacteroidota</taxon>
        <taxon>Sphingobacteriia</taxon>
        <taxon>Sphingobacteriales</taxon>
        <taxon>Sphingobacteriaceae</taxon>
        <taxon>Mucilaginibacter</taxon>
    </lineage>
</organism>
<dbReference type="PANTHER" id="PTHR43546">
    <property type="entry name" value="UPF0173 METAL-DEPENDENT HYDROLASE MJ1163-RELATED"/>
    <property type="match status" value="1"/>
</dbReference>